<name>A0A0A9CMR8_ARUDO</name>
<protein>
    <submittedName>
        <fullName evidence="1">Atg9</fullName>
    </submittedName>
</protein>
<sequence>MTYTNGKITRQGDRTSIAMPINTSRFFNTAGLVKNSFRTQNLLSNILWKMHQFKVHSRAFGSIR</sequence>
<dbReference type="AlphaFoldDB" id="A0A0A9CMR8"/>
<evidence type="ECO:0000313" key="1">
    <source>
        <dbReference type="EMBL" id="JAD74655.1"/>
    </source>
</evidence>
<accession>A0A0A9CMR8</accession>
<proteinExistence type="predicted"/>
<reference evidence="1" key="1">
    <citation type="submission" date="2014-09" db="EMBL/GenBank/DDBJ databases">
        <authorList>
            <person name="Magalhaes I.L.F."/>
            <person name="Oliveira U."/>
            <person name="Santos F.R."/>
            <person name="Vidigal T.H.D.A."/>
            <person name="Brescovit A.D."/>
            <person name="Santos A.J."/>
        </authorList>
    </citation>
    <scope>NUCLEOTIDE SEQUENCE</scope>
    <source>
        <tissue evidence="1">Shoot tissue taken approximately 20 cm above the soil surface</tissue>
    </source>
</reference>
<dbReference type="EMBL" id="GBRH01223240">
    <property type="protein sequence ID" value="JAD74655.1"/>
    <property type="molecule type" value="Transcribed_RNA"/>
</dbReference>
<reference evidence="1" key="2">
    <citation type="journal article" date="2015" name="Data Brief">
        <title>Shoot transcriptome of the giant reed, Arundo donax.</title>
        <authorList>
            <person name="Barrero R.A."/>
            <person name="Guerrero F.D."/>
            <person name="Moolhuijzen P."/>
            <person name="Goolsby J.A."/>
            <person name="Tidwell J."/>
            <person name="Bellgard S.E."/>
            <person name="Bellgard M.I."/>
        </authorList>
    </citation>
    <scope>NUCLEOTIDE SEQUENCE</scope>
    <source>
        <tissue evidence="1">Shoot tissue taken approximately 20 cm above the soil surface</tissue>
    </source>
</reference>
<organism evidence="1">
    <name type="scientific">Arundo donax</name>
    <name type="common">Giant reed</name>
    <name type="synonym">Donax arundinaceus</name>
    <dbReference type="NCBI Taxonomy" id="35708"/>
    <lineage>
        <taxon>Eukaryota</taxon>
        <taxon>Viridiplantae</taxon>
        <taxon>Streptophyta</taxon>
        <taxon>Embryophyta</taxon>
        <taxon>Tracheophyta</taxon>
        <taxon>Spermatophyta</taxon>
        <taxon>Magnoliopsida</taxon>
        <taxon>Liliopsida</taxon>
        <taxon>Poales</taxon>
        <taxon>Poaceae</taxon>
        <taxon>PACMAD clade</taxon>
        <taxon>Arundinoideae</taxon>
        <taxon>Arundineae</taxon>
        <taxon>Arundo</taxon>
    </lineage>
</organism>